<comment type="caution">
    <text evidence="2">The sequence shown here is derived from an EMBL/GenBank/DDBJ whole genome shotgun (WGS) entry which is preliminary data.</text>
</comment>
<dbReference type="PANTHER" id="PTHR38696">
    <property type="entry name" value="MEDIATOR OF RNA POLYMERASE II TRANSCRIPTION SUBUNIT 13"/>
    <property type="match status" value="1"/>
</dbReference>
<dbReference type="AlphaFoldDB" id="A0A9P6HIK4"/>
<reference evidence="2" key="1">
    <citation type="journal article" date="2020" name="Nat. Commun.">
        <title>Large-scale genome sequencing of mycorrhizal fungi provides insights into the early evolution of symbiotic traits.</title>
        <authorList>
            <person name="Miyauchi S."/>
            <person name="Kiss E."/>
            <person name="Kuo A."/>
            <person name="Drula E."/>
            <person name="Kohler A."/>
            <person name="Sanchez-Garcia M."/>
            <person name="Morin E."/>
            <person name="Andreopoulos B."/>
            <person name="Barry K.W."/>
            <person name="Bonito G."/>
            <person name="Buee M."/>
            <person name="Carver A."/>
            <person name="Chen C."/>
            <person name="Cichocki N."/>
            <person name="Clum A."/>
            <person name="Culley D."/>
            <person name="Crous P.W."/>
            <person name="Fauchery L."/>
            <person name="Girlanda M."/>
            <person name="Hayes R.D."/>
            <person name="Keri Z."/>
            <person name="LaButti K."/>
            <person name="Lipzen A."/>
            <person name="Lombard V."/>
            <person name="Magnuson J."/>
            <person name="Maillard F."/>
            <person name="Murat C."/>
            <person name="Nolan M."/>
            <person name="Ohm R.A."/>
            <person name="Pangilinan J."/>
            <person name="Pereira M.F."/>
            <person name="Perotto S."/>
            <person name="Peter M."/>
            <person name="Pfister S."/>
            <person name="Riley R."/>
            <person name="Sitrit Y."/>
            <person name="Stielow J.B."/>
            <person name="Szollosi G."/>
            <person name="Zifcakova L."/>
            <person name="Stursova M."/>
            <person name="Spatafora J.W."/>
            <person name="Tedersoo L."/>
            <person name="Vaario L.M."/>
            <person name="Yamada A."/>
            <person name="Yan M."/>
            <person name="Wang P."/>
            <person name="Xu J."/>
            <person name="Bruns T."/>
            <person name="Baldrian P."/>
            <person name="Vilgalys R."/>
            <person name="Dunand C."/>
            <person name="Henrissat B."/>
            <person name="Grigoriev I.V."/>
            <person name="Hibbett D."/>
            <person name="Nagy L.G."/>
            <person name="Martin F.M."/>
        </authorList>
    </citation>
    <scope>NUCLEOTIDE SEQUENCE</scope>
    <source>
        <strain evidence="2">UH-Tt-Lm1</strain>
    </source>
</reference>
<feature type="compositionally biased region" description="Polar residues" evidence="1">
    <location>
        <begin position="117"/>
        <end position="126"/>
    </location>
</feature>
<proteinExistence type="predicted"/>
<sequence>MPNYQHPYNYAQYTQPVYNQPVYTPDFHAGQVSPNQQVPFPAFNGGQLATPLPRPKHVSRYTNTTNEPFPSKSALKNGYTTTAPRTENGIPVNAQAQVTRRRSKPTRAREDSRGRNSEQTLTAGQHRNSSNSSRRADRSISRQRTNSKTRFIPDHIFLSFKNDNEIHVANLFENDSIRLSEAIVQMWPEGHEVMERKGYKWSVRFNGSPWTASPTHFSGLTAGRIICNLFFALAELGFAYTTSTNSRRFPLRSMVFSRSPEVHPLQPNHFFILSISGNRRKFTFLEPPDPIARNLAVDINPYFPYQVASVRQPEKGLLILDIRGKAPKVPRVDLHIFSAWILDYIGKKGWSLNASIPLPKKHFSFRAGAKKELWVFRRKGGQGI</sequence>
<evidence type="ECO:0000256" key="1">
    <source>
        <dbReference type="SAM" id="MobiDB-lite"/>
    </source>
</evidence>
<evidence type="ECO:0000313" key="2">
    <source>
        <dbReference type="EMBL" id="KAF9786965.1"/>
    </source>
</evidence>
<organism evidence="2 3">
    <name type="scientific">Thelephora terrestris</name>
    <dbReference type="NCBI Taxonomy" id="56493"/>
    <lineage>
        <taxon>Eukaryota</taxon>
        <taxon>Fungi</taxon>
        <taxon>Dikarya</taxon>
        <taxon>Basidiomycota</taxon>
        <taxon>Agaricomycotina</taxon>
        <taxon>Agaricomycetes</taxon>
        <taxon>Thelephorales</taxon>
        <taxon>Thelephoraceae</taxon>
        <taxon>Thelephora</taxon>
    </lineage>
</organism>
<gene>
    <name evidence="2" type="ORF">BJ322DRAFT_1019505</name>
</gene>
<feature type="compositionally biased region" description="Basic and acidic residues" evidence="1">
    <location>
        <begin position="107"/>
        <end position="116"/>
    </location>
</feature>
<feature type="region of interest" description="Disordered" evidence="1">
    <location>
        <begin position="53"/>
        <end position="146"/>
    </location>
</feature>
<keyword evidence="3" id="KW-1185">Reference proteome</keyword>
<dbReference type="OrthoDB" id="3255427at2759"/>
<reference evidence="2" key="2">
    <citation type="submission" date="2020-11" db="EMBL/GenBank/DDBJ databases">
        <authorList>
            <consortium name="DOE Joint Genome Institute"/>
            <person name="Kuo A."/>
            <person name="Miyauchi S."/>
            <person name="Kiss E."/>
            <person name="Drula E."/>
            <person name="Kohler A."/>
            <person name="Sanchez-Garcia M."/>
            <person name="Andreopoulos B."/>
            <person name="Barry K.W."/>
            <person name="Bonito G."/>
            <person name="Buee M."/>
            <person name="Carver A."/>
            <person name="Chen C."/>
            <person name="Cichocki N."/>
            <person name="Clum A."/>
            <person name="Culley D."/>
            <person name="Crous P.W."/>
            <person name="Fauchery L."/>
            <person name="Girlanda M."/>
            <person name="Hayes R."/>
            <person name="Keri Z."/>
            <person name="Labutti K."/>
            <person name="Lipzen A."/>
            <person name="Lombard V."/>
            <person name="Magnuson J."/>
            <person name="Maillard F."/>
            <person name="Morin E."/>
            <person name="Murat C."/>
            <person name="Nolan M."/>
            <person name="Ohm R."/>
            <person name="Pangilinan J."/>
            <person name="Pereira M."/>
            <person name="Perotto S."/>
            <person name="Peter M."/>
            <person name="Riley R."/>
            <person name="Sitrit Y."/>
            <person name="Stielow B."/>
            <person name="Szollosi G."/>
            <person name="Zifcakova L."/>
            <person name="Stursova M."/>
            <person name="Spatafora J.W."/>
            <person name="Tedersoo L."/>
            <person name="Vaario L.-M."/>
            <person name="Yamada A."/>
            <person name="Yan M."/>
            <person name="Wang P."/>
            <person name="Xu J."/>
            <person name="Bruns T."/>
            <person name="Baldrian P."/>
            <person name="Vilgalys R."/>
            <person name="Henrissat B."/>
            <person name="Grigoriev I.V."/>
            <person name="Hibbett D."/>
            <person name="Nagy L.G."/>
            <person name="Martin F.M."/>
        </authorList>
    </citation>
    <scope>NUCLEOTIDE SEQUENCE</scope>
    <source>
        <strain evidence="2">UH-Tt-Lm1</strain>
    </source>
</reference>
<dbReference type="Proteomes" id="UP000736335">
    <property type="component" value="Unassembled WGS sequence"/>
</dbReference>
<dbReference type="EMBL" id="WIUZ02000005">
    <property type="protein sequence ID" value="KAF9786965.1"/>
    <property type="molecule type" value="Genomic_DNA"/>
</dbReference>
<evidence type="ECO:0000313" key="3">
    <source>
        <dbReference type="Proteomes" id="UP000736335"/>
    </source>
</evidence>
<accession>A0A9P6HIK4</accession>
<name>A0A9P6HIK4_9AGAM</name>
<dbReference type="PANTHER" id="PTHR38696:SF1">
    <property type="entry name" value="MEDIATOR OF RNA POLYMERASE II TRANSCRIPTION SUBUNIT 13"/>
    <property type="match status" value="1"/>
</dbReference>
<protein>
    <submittedName>
        <fullName evidence="2">Uncharacterized protein</fullName>
    </submittedName>
</protein>